<feature type="non-terminal residue" evidence="3">
    <location>
        <position position="387"/>
    </location>
</feature>
<protein>
    <recommendedName>
        <fullName evidence="2">F-box domain-containing protein</fullName>
    </recommendedName>
</protein>
<dbReference type="EMBL" id="QPFP01000015">
    <property type="protein sequence ID" value="TEB32393.1"/>
    <property type="molecule type" value="Genomic_DNA"/>
</dbReference>
<dbReference type="Pfam" id="PF12937">
    <property type="entry name" value="F-box-like"/>
    <property type="match status" value="1"/>
</dbReference>
<reference evidence="3 4" key="1">
    <citation type="journal article" date="2019" name="Nat. Ecol. Evol.">
        <title>Megaphylogeny resolves global patterns of mushroom evolution.</title>
        <authorList>
            <person name="Varga T."/>
            <person name="Krizsan K."/>
            <person name="Foldi C."/>
            <person name="Dima B."/>
            <person name="Sanchez-Garcia M."/>
            <person name="Sanchez-Ramirez S."/>
            <person name="Szollosi G.J."/>
            <person name="Szarkandi J.G."/>
            <person name="Papp V."/>
            <person name="Albert L."/>
            <person name="Andreopoulos W."/>
            <person name="Angelini C."/>
            <person name="Antonin V."/>
            <person name="Barry K.W."/>
            <person name="Bougher N.L."/>
            <person name="Buchanan P."/>
            <person name="Buyck B."/>
            <person name="Bense V."/>
            <person name="Catcheside P."/>
            <person name="Chovatia M."/>
            <person name="Cooper J."/>
            <person name="Damon W."/>
            <person name="Desjardin D."/>
            <person name="Finy P."/>
            <person name="Geml J."/>
            <person name="Haridas S."/>
            <person name="Hughes K."/>
            <person name="Justo A."/>
            <person name="Karasinski D."/>
            <person name="Kautmanova I."/>
            <person name="Kiss B."/>
            <person name="Kocsube S."/>
            <person name="Kotiranta H."/>
            <person name="LaButti K.M."/>
            <person name="Lechner B.E."/>
            <person name="Liimatainen K."/>
            <person name="Lipzen A."/>
            <person name="Lukacs Z."/>
            <person name="Mihaltcheva S."/>
            <person name="Morgado L.N."/>
            <person name="Niskanen T."/>
            <person name="Noordeloos M.E."/>
            <person name="Ohm R.A."/>
            <person name="Ortiz-Santana B."/>
            <person name="Ovrebo C."/>
            <person name="Racz N."/>
            <person name="Riley R."/>
            <person name="Savchenko A."/>
            <person name="Shiryaev A."/>
            <person name="Soop K."/>
            <person name="Spirin V."/>
            <person name="Szebenyi C."/>
            <person name="Tomsovsky M."/>
            <person name="Tulloss R.E."/>
            <person name="Uehling J."/>
            <person name="Grigoriev I.V."/>
            <person name="Vagvolgyi C."/>
            <person name="Papp T."/>
            <person name="Martin F.M."/>
            <person name="Miettinen O."/>
            <person name="Hibbett D.S."/>
            <person name="Nagy L.G."/>
        </authorList>
    </citation>
    <scope>NUCLEOTIDE SEQUENCE [LARGE SCALE GENOMIC DNA]</scope>
    <source>
        <strain evidence="3 4">FP101781</strain>
    </source>
</reference>
<dbReference type="AlphaFoldDB" id="A0A4Y7TDY9"/>
<dbReference type="OrthoDB" id="3054030at2759"/>
<keyword evidence="1" id="KW-0732">Signal</keyword>
<evidence type="ECO:0000313" key="4">
    <source>
        <dbReference type="Proteomes" id="UP000298030"/>
    </source>
</evidence>
<accession>A0A4Y7TDY9</accession>
<feature type="domain" description="F-box" evidence="2">
    <location>
        <begin position="34"/>
        <end position="71"/>
    </location>
</feature>
<feature type="signal peptide" evidence="1">
    <location>
        <begin position="1"/>
        <end position="28"/>
    </location>
</feature>
<evidence type="ECO:0000259" key="2">
    <source>
        <dbReference type="Pfam" id="PF12937"/>
    </source>
</evidence>
<evidence type="ECO:0000313" key="3">
    <source>
        <dbReference type="EMBL" id="TEB32393.1"/>
    </source>
</evidence>
<gene>
    <name evidence="3" type="ORF">FA13DRAFT_1628257</name>
</gene>
<evidence type="ECO:0000256" key="1">
    <source>
        <dbReference type="SAM" id="SignalP"/>
    </source>
</evidence>
<keyword evidence="4" id="KW-1185">Reference proteome</keyword>
<proteinExistence type="predicted"/>
<organism evidence="3 4">
    <name type="scientific">Coprinellus micaceus</name>
    <name type="common">Glistening ink-cap mushroom</name>
    <name type="synonym">Coprinus micaceus</name>
    <dbReference type="NCBI Taxonomy" id="71717"/>
    <lineage>
        <taxon>Eukaryota</taxon>
        <taxon>Fungi</taxon>
        <taxon>Dikarya</taxon>
        <taxon>Basidiomycota</taxon>
        <taxon>Agaricomycotina</taxon>
        <taxon>Agaricomycetes</taxon>
        <taxon>Agaricomycetidae</taxon>
        <taxon>Agaricales</taxon>
        <taxon>Agaricineae</taxon>
        <taxon>Psathyrellaceae</taxon>
        <taxon>Coprinellus</taxon>
    </lineage>
</organism>
<comment type="caution">
    <text evidence="3">The sequence shown here is derived from an EMBL/GenBank/DDBJ whole genome shotgun (WGS) entry which is preliminary data.</text>
</comment>
<sequence>MRQPDRTTSAPDLHLLSLLKTLLWPLSGMEPTTFLNLPTEILEKILEYNKLPLPTLFELALSCTRLHDICLPLHLKRSGIPIPEELCKIIVPAKMQEHDGLAALRLAKWVTKTKRLECHFQAWQGALSTMVFQLSQVEAFVNKLTVVEEVVLEFDPHDTPYTTYADLYDKDIVAWSDAMGKLLNTIVERGCRTLEINGLTQLHDVYTCTPLVPSDTLQPVPFDPGAPHDLGQTSMGMAASGSDGAHIDVLSGRTWKYKRNSRIIYPGSSSEDSILTRPSPLARANSKLTSFTIGSKSLLCPPLLQWTYSILAFSPVDTLSLRKTAVFQSSVSPVTTLIPMACPSLKRLALFSPGAISHGDLTAMVCALPQLEHLAIEGIDTSLCSYS</sequence>
<feature type="chain" id="PRO_5021398276" description="F-box domain-containing protein" evidence="1">
    <location>
        <begin position="29"/>
        <end position="387"/>
    </location>
</feature>
<name>A0A4Y7TDY9_COPMI</name>
<dbReference type="InterPro" id="IPR001810">
    <property type="entry name" value="F-box_dom"/>
</dbReference>
<dbReference type="Proteomes" id="UP000298030">
    <property type="component" value="Unassembled WGS sequence"/>
</dbReference>